<sequence length="219" mass="23683">MESNISIFFIIEIIGTVAFASSGALVAIKQRLDLLGVVVLGVTTAVGGGMLRDILLGIVPPSLFMNPVYVYTAFLTAMVLFILVWLNQQILESRYISAYEKMMNLFDAIGLGAFTVTGINTAGTAGYGEYHFLSIFLGVLTGVGGGILRDMLAGQSPYILRKHVYASASIAGAVCYVCLNGWLSRDASMILSAILVVLIRLLATRYDWNLPTAYHTKNK</sequence>
<dbReference type="GeneID" id="23113658"/>
<feature type="transmembrane region" description="Helical" evidence="7">
    <location>
        <begin position="108"/>
        <end position="127"/>
    </location>
</feature>
<evidence type="ECO:0000256" key="6">
    <source>
        <dbReference type="ARBA" id="ARBA00023136"/>
    </source>
</evidence>
<dbReference type="PANTHER" id="PTHR30506:SF3">
    <property type="entry name" value="UPF0126 INNER MEMBRANE PROTEIN YADS-RELATED"/>
    <property type="match status" value="1"/>
</dbReference>
<name>A0A6N2X8J1_9FIRM</name>
<evidence type="ECO:0000259" key="8">
    <source>
        <dbReference type="Pfam" id="PF03458"/>
    </source>
</evidence>
<evidence type="ECO:0000256" key="2">
    <source>
        <dbReference type="ARBA" id="ARBA00008193"/>
    </source>
</evidence>
<proteinExistence type="inferred from homology"/>
<feature type="domain" description="Glycine transporter" evidence="8">
    <location>
        <begin position="105"/>
        <end position="179"/>
    </location>
</feature>
<feature type="transmembrane region" description="Helical" evidence="7">
    <location>
        <begin position="6"/>
        <end position="27"/>
    </location>
</feature>
<keyword evidence="5 7" id="KW-1133">Transmembrane helix</keyword>
<accession>A0A6N2X8J1</accession>
<comment type="subcellular location">
    <subcellularLocation>
        <location evidence="1">Cell membrane</location>
        <topology evidence="1">Multi-pass membrane protein</topology>
    </subcellularLocation>
</comment>
<keyword evidence="4 7" id="KW-0812">Transmembrane</keyword>
<feature type="transmembrane region" description="Helical" evidence="7">
    <location>
        <begin position="164"/>
        <end position="183"/>
    </location>
</feature>
<feature type="transmembrane region" description="Helical" evidence="7">
    <location>
        <begin position="133"/>
        <end position="152"/>
    </location>
</feature>
<dbReference type="EMBL" id="CACRTF010000017">
    <property type="protein sequence ID" value="VYT50564.1"/>
    <property type="molecule type" value="Genomic_DNA"/>
</dbReference>
<organism evidence="9">
    <name type="scientific">Enterocloster bolteae</name>
    <dbReference type="NCBI Taxonomy" id="208479"/>
    <lineage>
        <taxon>Bacteria</taxon>
        <taxon>Bacillati</taxon>
        <taxon>Bacillota</taxon>
        <taxon>Clostridia</taxon>
        <taxon>Lachnospirales</taxon>
        <taxon>Lachnospiraceae</taxon>
        <taxon>Enterocloster</taxon>
    </lineage>
</organism>
<dbReference type="PANTHER" id="PTHR30506">
    <property type="entry name" value="INNER MEMBRANE PROTEIN"/>
    <property type="match status" value="1"/>
</dbReference>
<dbReference type="GO" id="GO:0005886">
    <property type="term" value="C:plasma membrane"/>
    <property type="evidence" value="ECO:0007669"/>
    <property type="project" value="UniProtKB-SubCell"/>
</dbReference>
<feature type="transmembrane region" description="Helical" evidence="7">
    <location>
        <begin position="34"/>
        <end position="56"/>
    </location>
</feature>
<keyword evidence="6 7" id="KW-0472">Membrane</keyword>
<feature type="transmembrane region" description="Helical" evidence="7">
    <location>
        <begin position="189"/>
        <end position="208"/>
    </location>
</feature>
<dbReference type="Pfam" id="PF03458">
    <property type="entry name" value="Gly_transporter"/>
    <property type="match status" value="2"/>
</dbReference>
<dbReference type="RefSeq" id="WP_002575760.1">
    <property type="nucleotide sequence ID" value="NZ_BAABZS010000001.1"/>
</dbReference>
<comment type="similarity">
    <text evidence="2">Belongs to the UPF0126 family.</text>
</comment>
<evidence type="ECO:0000256" key="4">
    <source>
        <dbReference type="ARBA" id="ARBA00022692"/>
    </source>
</evidence>
<evidence type="ECO:0000256" key="7">
    <source>
        <dbReference type="SAM" id="Phobius"/>
    </source>
</evidence>
<evidence type="ECO:0000256" key="1">
    <source>
        <dbReference type="ARBA" id="ARBA00004651"/>
    </source>
</evidence>
<evidence type="ECO:0000256" key="5">
    <source>
        <dbReference type="ARBA" id="ARBA00022989"/>
    </source>
</evidence>
<dbReference type="InterPro" id="IPR005115">
    <property type="entry name" value="Gly_transporter"/>
</dbReference>
<feature type="domain" description="Glycine transporter" evidence="8">
    <location>
        <begin position="10"/>
        <end position="83"/>
    </location>
</feature>
<feature type="transmembrane region" description="Helical" evidence="7">
    <location>
        <begin position="68"/>
        <end position="87"/>
    </location>
</feature>
<reference evidence="9" key="1">
    <citation type="submission" date="2019-11" db="EMBL/GenBank/DDBJ databases">
        <authorList>
            <person name="Feng L."/>
        </authorList>
    </citation>
    <scope>NUCLEOTIDE SEQUENCE</scope>
    <source>
        <strain evidence="9">CbolteaeLFYP116</strain>
    </source>
</reference>
<evidence type="ECO:0000313" key="9">
    <source>
        <dbReference type="EMBL" id="VYT50564.1"/>
    </source>
</evidence>
<evidence type="ECO:0000256" key="3">
    <source>
        <dbReference type="ARBA" id="ARBA00022475"/>
    </source>
</evidence>
<dbReference type="AlphaFoldDB" id="A0A6N2X8J1"/>
<protein>
    <recommendedName>
        <fullName evidence="8">Glycine transporter domain-containing protein</fullName>
    </recommendedName>
</protein>
<gene>
    <name evidence="9" type="ORF">CBLFYP116_04592</name>
</gene>
<keyword evidence="3" id="KW-1003">Cell membrane</keyword>